<feature type="domain" description="Aminomethyltransferase C-terminal" evidence="13">
    <location>
        <begin position="284"/>
        <end position="362"/>
    </location>
</feature>
<dbReference type="RefSeq" id="WP_094368094.1">
    <property type="nucleotide sequence ID" value="NZ_NOJY02000024.1"/>
</dbReference>
<feature type="domain" description="GCVT N-terminal" evidence="11">
    <location>
        <begin position="10"/>
        <end position="265"/>
    </location>
</feature>
<dbReference type="HAMAP" id="MF_00259">
    <property type="entry name" value="GcvT"/>
    <property type="match status" value="1"/>
</dbReference>
<dbReference type="InterPro" id="IPR027266">
    <property type="entry name" value="TrmE/GcvT-like"/>
</dbReference>
<organism evidence="14 15">
    <name type="scientific">Romboutsia weinsteinii</name>
    <dbReference type="NCBI Taxonomy" id="2020949"/>
    <lineage>
        <taxon>Bacteria</taxon>
        <taxon>Bacillati</taxon>
        <taxon>Bacillota</taxon>
        <taxon>Clostridia</taxon>
        <taxon>Peptostreptococcales</taxon>
        <taxon>Peptostreptococcaceae</taxon>
        <taxon>Romboutsia</taxon>
    </lineage>
</organism>
<dbReference type="GO" id="GO:0004047">
    <property type="term" value="F:aminomethyltransferase activity"/>
    <property type="evidence" value="ECO:0007669"/>
    <property type="project" value="UniProtKB-UniRule"/>
</dbReference>
<dbReference type="Pfam" id="PF02347">
    <property type="entry name" value="GDC-P"/>
    <property type="match status" value="1"/>
</dbReference>
<evidence type="ECO:0000256" key="2">
    <source>
        <dbReference type="ARBA" id="ARBA00008609"/>
    </source>
</evidence>
<dbReference type="NCBIfam" id="NF001696">
    <property type="entry name" value="PRK00451.1"/>
    <property type="match status" value="1"/>
</dbReference>
<dbReference type="GO" id="GO:0008483">
    <property type="term" value="F:transaminase activity"/>
    <property type="evidence" value="ECO:0007669"/>
    <property type="project" value="UniProtKB-KW"/>
</dbReference>
<evidence type="ECO:0000256" key="8">
    <source>
        <dbReference type="HAMAP-Rule" id="MF_00259"/>
    </source>
</evidence>
<dbReference type="InterPro" id="IPR029043">
    <property type="entry name" value="GcvT/YgfZ_C"/>
</dbReference>
<dbReference type="Gene3D" id="2.40.30.110">
    <property type="entry name" value="Aminomethyltransferase beta-barrel domains"/>
    <property type="match status" value="1"/>
</dbReference>
<dbReference type="SUPFAM" id="SSF101790">
    <property type="entry name" value="Aminomethyltransferase beta-barrel domain"/>
    <property type="match status" value="1"/>
</dbReference>
<keyword evidence="3 8" id="KW-0032">Aminotransferase</keyword>
<comment type="function">
    <text evidence="1 9">The glycine cleavage system catalyzes the degradation of glycine. The P protein binds the alpha-amino group of glycine through its pyridoxal phosphate cofactor; CO(2) is released and the remaining methylamine moiety is then transferred to the lipoamide cofactor of the H protein.</text>
</comment>
<dbReference type="EC" id="1.4.4.2" evidence="9"/>
<dbReference type="InterPro" id="IPR015424">
    <property type="entry name" value="PyrdxlP-dep_Trfase"/>
</dbReference>
<keyword evidence="15" id="KW-1185">Reference proteome</keyword>
<reference evidence="14 15" key="1">
    <citation type="journal article" date="2017" name="Genome Announc.">
        <title>Draft Genome Sequence of Romboutsia weinsteinii sp. nov. Strain CCRI-19649(T) Isolated from Surface Water.</title>
        <authorList>
            <person name="Maheux A.F."/>
            <person name="Boudreau D.K."/>
            <person name="Berube E."/>
            <person name="Boissinot M."/>
            <person name="Cantin P."/>
            <person name="Raymond F."/>
            <person name="Corbeil J."/>
            <person name="Omar R.F."/>
            <person name="Bergeron M.G."/>
        </authorList>
    </citation>
    <scope>NUCLEOTIDE SEQUENCE [LARGE SCALE GENOMIC DNA]</scope>
    <source>
        <strain evidence="14 15">CCRI-19649</strain>
    </source>
</reference>
<evidence type="ECO:0000259" key="13">
    <source>
        <dbReference type="Pfam" id="PF08669"/>
    </source>
</evidence>
<dbReference type="GO" id="GO:0009116">
    <property type="term" value="P:nucleoside metabolic process"/>
    <property type="evidence" value="ECO:0007669"/>
    <property type="project" value="InterPro"/>
</dbReference>
<comment type="catalytic activity">
    <reaction evidence="6 8">
        <text>N(6)-[(R)-S(8)-aminomethyldihydrolipoyl]-L-lysyl-[protein] + (6S)-5,6,7,8-tetrahydrofolate = N(6)-[(R)-dihydrolipoyl]-L-lysyl-[protein] + (6R)-5,10-methylene-5,6,7,8-tetrahydrofolate + NH4(+)</text>
        <dbReference type="Rhea" id="RHEA:16945"/>
        <dbReference type="Rhea" id="RHEA-COMP:10475"/>
        <dbReference type="Rhea" id="RHEA-COMP:10492"/>
        <dbReference type="ChEBI" id="CHEBI:15636"/>
        <dbReference type="ChEBI" id="CHEBI:28938"/>
        <dbReference type="ChEBI" id="CHEBI:57453"/>
        <dbReference type="ChEBI" id="CHEBI:83100"/>
        <dbReference type="ChEBI" id="CHEBI:83143"/>
        <dbReference type="EC" id="2.1.2.10"/>
    </reaction>
</comment>
<dbReference type="InterPro" id="IPR020581">
    <property type="entry name" value="GDC_P"/>
</dbReference>
<evidence type="ECO:0000256" key="5">
    <source>
        <dbReference type="ARBA" id="ARBA00023002"/>
    </source>
</evidence>
<feature type="region of interest" description="Disordered" evidence="10">
    <location>
        <begin position="381"/>
        <end position="403"/>
    </location>
</feature>
<evidence type="ECO:0000256" key="10">
    <source>
        <dbReference type="SAM" id="MobiDB-lite"/>
    </source>
</evidence>
<dbReference type="Gene3D" id="3.30.1360.120">
    <property type="entry name" value="Probable tRNA modification gtpase trme, domain 1"/>
    <property type="match status" value="1"/>
</dbReference>
<dbReference type="Proteomes" id="UP000215694">
    <property type="component" value="Unassembled WGS sequence"/>
</dbReference>
<dbReference type="SUPFAM" id="SSF103025">
    <property type="entry name" value="Folate-binding domain"/>
    <property type="match status" value="1"/>
</dbReference>
<evidence type="ECO:0000256" key="9">
    <source>
        <dbReference type="HAMAP-Rule" id="MF_00712"/>
    </source>
</evidence>
<evidence type="ECO:0000313" key="15">
    <source>
        <dbReference type="Proteomes" id="UP000215694"/>
    </source>
</evidence>
<dbReference type="OrthoDB" id="9771867at2"/>
<dbReference type="Gene3D" id="3.90.1150.10">
    <property type="entry name" value="Aspartate Aminotransferase, domain 1"/>
    <property type="match status" value="1"/>
</dbReference>
<keyword evidence="4 8" id="KW-0808">Transferase</keyword>
<dbReference type="GO" id="GO:0019464">
    <property type="term" value="P:glycine decarboxylation via glycine cleavage system"/>
    <property type="evidence" value="ECO:0007669"/>
    <property type="project" value="UniProtKB-UniRule"/>
</dbReference>
<dbReference type="Pfam" id="PF08669">
    <property type="entry name" value="GCV_T_C"/>
    <property type="match status" value="1"/>
</dbReference>
<dbReference type="InterPro" id="IPR006223">
    <property type="entry name" value="GcvT"/>
</dbReference>
<comment type="catalytic activity">
    <reaction evidence="7 9">
        <text>N(6)-[(R)-lipoyl]-L-lysyl-[glycine-cleavage complex H protein] + glycine + H(+) = N(6)-[(R)-S(8)-aminomethyldihydrolipoyl]-L-lysyl-[glycine-cleavage complex H protein] + CO2</text>
        <dbReference type="Rhea" id="RHEA:24304"/>
        <dbReference type="Rhea" id="RHEA-COMP:10494"/>
        <dbReference type="Rhea" id="RHEA-COMP:10495"/>
        <dbReference type="ChEBI" id="CHEBI:15378"/>
        <dbReference type="ChEBI" id="CHEBI:16526"/>
        <dbReference type="ChEBI" id="CHEBI:57305"/>
        <dbReference type="ChEBI" id="CHEBI:83099"/>
        <dbReference type="ChEBI" id="CHEBI:83143"/>
        <dbReference type="EC" id="1.4.4.2"/>
    </reaction>
</comment>
<dbReference type="InterPro" id="IPR015422">
    <property type="entry name" value="PyrdxlP-dep_Trfase_small"/>
</dbReference>
<dbReference type="PANTHER" id="PTHR42806:SF1">
    <property type="entry name" value="GLYCINE DEHYDROGENASE (DECARBOXYLATING)"/>
    <property type="match status" value="1"/>
</dbReference>
<comment type="subunit">
    <text evidence="9">The glycine cleavage system is composed of four proteins: P, T, L and H. In this organism, the P 'protein' is a heterodimer of two subunits.</text>
</comment>
<dbReference type="NCBIfam" id="NF001567">
    <property type="entry name" value="PRK00389.1"/>
    <property type="match status" value="1"/>
</dbReference>
<dbReference type="HAMAP" id="MF_00712">
    <property type="entry name" value="GcvPA"/>
    <property type="match status" value="1"/>
</dbReference>
<dbReference type="PANTHER" id="PTHR42806">
    <property type="entry name" value="GLYCINE CLEAVAGE SYSTEM P-PROTEIN"/>
    <property type="match status" value="1"/>
</dbReference>
<dbReference type="Gene3D" id="4.10.1250.10">
    <property type="entry name" value="Aminomethyltransferase fragment"/>
    <property type="match status" value="1"/>
</dbReference>
<dbReference type="Pfam" id="PF01571">
    <property type="entry name" value="GCV_T"/>
    <property type="match status" value="1"/>
</dbReference>
<evidence type="ECO:0000259" key="11">
    <source>
        <dbReference type="Pfam" id="PF01571"/>
    </source>
</evidence>
<evidence type="ECO:0000259" key="12">
    <source>
        <dbReference type="Pfam" id="PF02347"/>
    </source>
</evidence>
<dbReference type="InterPro" id="IPR023010">
    <property type="entry name" value="GcvPA"/>
</dbReference>
<dbReference type="GO" id="GO:0004375">
    <property type="term" value="F:glycine dehydrogenase (decarboxylating) activity"/>
    <property type="evidence" value="ECO:0007669"/>
    <property type="project" value="UniProtKB-EC"/>
</dbReference>
<dbReference type="SUPFAM" id="SSF53383">
    <property type="entry name" value="PLP-dependent transferases"/>
    <property type="match status" value="1"/>
</dbReference>
<evidence type="ECO:0000256" key="4">
    <source>
        <dbReference type="ARBA" id="ARBA00022679"/>
    </source>
</evidence>
<evidence type="ECO:0000256" key="1">
    <source>
        <dbReference type="ARBA" id="ARBA00003788"/>
    </source>
</evidence>
<dbReference type="EMBL" id="NOJY02000024">
    <property type="protein sequence ID" value="RDY26540.1"/>
    <property type="molecule type" value="Genomic_DNA"/>
</dbReference>
<protein>
    <recommendedName>
        <fullName evidence="8 9">Multifunctional fusion protein</fullName>
    </recommendedName>
    <domain>
        <recommendedName>
            <fullName evidence="9">Probable glycine dehydrogenase (decarboxylating) subunit 1</fullName>
            <ecNumber evidence="9">1.4.4.2</ecNumber>
        </recommendedName>
        <alternativeName>
            <fullName evidence="9">Glycine cleavage system P-protein subunit 1</fullName>
        </alternativeName>
        <alternativeName>
            <fullName evidence="9">Glycine decarboxylase subunit 1</fullName>
        </alternativeName>
        <alternativeName>
            <fullName evidence="9">Glycine dehydrogenase (aminomethyl-transferring) subunit 1</fullName>
        </alternativeName>
    </domain>
    <domain>
        <recommendedName>
            <fullName evidence="8">Aminomethyltransferase</fullName>
            <ecNumber evidence="8">2.1.2.10</ecNumber>
        </recommendedName>
        <alternativeName>
            <fullName evidence="8">Glycine cleavage system T protein</fullName>
        </alternativeName>
    </domain>
</protein>
<name>A0A371J188_9FIRM</name>
<evidence type="ECO:0000256" key="6">
    <source>
        <dbReference type="ARBA" id="ARBA00047665"/>
    </source>
</evidence>
<feature type="domain" description="Glycine cleavage system P-protein N-terminal" evidence="12">
    <location>
        <begin position="402"/>
        <end position="843"/>
    </location>
</feature>
<dbReference type="InterPro" id="IPR013977">
    <property type="entry name" value="GcvT_C"/>
</dbReference>
<evidence type="ECO:0000256" key="3">
    <source>
        <dbReference type="ARBA" id="ARBA00022576"/>
    </source>
</evidence>
<comment type="caution">
    <text evidence="14">The sequence shown here is derived from an EMBL/GenBank/DDBJ whole genome shotgun (WGS) entry which is preliminary data.</text>
</comment>
<comment type="similarity">
    <text evidence="9">Belongs to the GcvP family. N-terminal subunit subfamily.</text>
</comment>
<comment type="similarity">
    <text evidence="2 8">Belongs to the GcvT family.</text>
</comment>
<proteinExistence type="inferred from homology"/>
<dbReference type="Gene3D" id="3.30.70.1400">
    <property type="entry name" value="Aminomethyltransferase beta-barrel domains"/>
    <property type="match status" value="1"/>
</dbReference>
<dbReference type="NCBIfam" id="TIGR00528">
    <property type="entry name" value="gcvT"/>
    <property type="match status" value="1"/>
</dbReference>
<dbReference type="InterPro" id="IPR015421">
    <property type="entry name" value="PyrdxlP-dep_Trfase_major"/>
</dbReference>
<sequence length="847" mass="95068">MEAMKRTVLFNTHKEYGAKFFEFAGWEMPLEYKGMRCEHESVRNSAGLFDVSHMGEVTVKGSEAEAFVQNLITNDISTLKDDEVIYTTMCYENGGVVDDLLVYKFNKEDYLLVINAGNIDKDVDWILKNSSDYKVEIENISNKVCQLAIQGPKAQEILQNIVDINLDSIKFFQMNPKVKIGSAVCMISRTGYTGEDGFEIYCENKDAENIWNEILTVGKEDIKPIGLGARDTLRFEACLPLYGNEISKDISPLEGGLSIFVKLNKDNFIGKESLLAQREKGVRRKLIGFELIGKGIARHGYEIKSGDKTIGFVTTGSVPPTINKAIGLAIIESTYANIGDEIEIVIRKKVVKAKIVKRPFYKKQYKKSLEAQSNQVAITKESEKEIEENKQNKDSNSNNEFSYIPATKDDKRKMLDSIGVNSIENLFDDIPKKLQLNRPLNLEESKSELEVVNKVKKLANKNINLEKLTCFLGAGAYDHYIPSLIKHITSRSEFYTAYTPYQAEISQGTLQVIFEFQSMIAELTDMEISNASMYDGATAAVEACIMATVQTKRKKVVVSKTTSPETRKVLETYMQYNDTKIIEVDFCNEYGITDINKLKEVVDKETACVLVQNPNFFGIIESMDEIEKITHENKAMLIMSVDPISLSILKTPGEIGADIVVGEAQSLGNLLNFGGPYIGFMATKSKFARKMPGRIVGETLDADGNKAYVLTLQAREQHVRREKATSNICSNQALNALTASIYMATMGKEGLKEVADLCLKKSHYAYNQLINNSEFEPVFKGQFFKEFVVKSNTSVKDINNKLLEENILGGYELEKDFENLNNSTLICVTEKRSKEEIDKLVSIVEGM</sequence>
<dbReference type="GO" id="GO:0005960">
    <property type="term" value="C:glycine cleavage complex"/>
    <property type="evidence" value="ECO:0007669"/>
    <property type="project" value="InterPro"/>
</dbReference>
<dbReference type="InterPro" id="IPR022903">
    <property type="entry name" value="GcvT_bac"/>
</dbReference>
<keyword evidence="5 9" id="KW-0560">Oxidoreductase</keyword>
<evidence type="ECO:0000256" key="7">
    <source>
        <dbReference type="ARBA" id="ARBA00049026"/>
    </source>
</evidence>
<dbReference type="FunFam" id="2.40.30.110:FF:000003">
    <property type="entry name" value="Aminomethyltransferase"/>
    <property type="match status" value="1"/>
</dbReference>
<dbReference type="InterPro" id="IPR006222">
    <property type="entry name" value="GCVT_N"/>
</dbReference>
<dbReference type="Gene3D" id="3.40.640.10">
    <property type="entry name" value="Type I PLP-dependent aspartate aminotransferase-like (Major domain)"/>
    <property type="match status" value="1"/>
</dbReference>
<dbReference type="InterPro" id="IPR049315">
    <property type="entry name" value="GDC-P_N"/>
</dbReference>
<accession>A0A371J188</accession>
<evidence type="ECO:0000313" key="14">
    <source>
        <dbReference type="EMBL" id="RDY26540.1"/>
    </source>
</evidence>
<feature type="compositionally biased region" description="Basic and acidic residues" evidence="10">
    <location>
        <begin position="381"/>
        <end position="393"/>
    </location>
</feature>
<dbReference type="FunFam" id="3.30.70.1400:FF:000001">
    <property type="entry name" value="Aminomethyltransferase"/>
    <property type="match status" value="1"/>
</dbReference>
<dbReference type="AlphaFoldDB" id="A0A371J188"/>
<dbReference type="EC" id="2.1.2.10" evidence="8"/>
<gene>
    <name evidence="8" type="primary">gcvT</name>
    <name evidence="9" type="synonym">gcvPA</name>
    <name evidence="14" type="ORF">CHL78_012870</name>
</gene>
<dbReference type="CDD" id="cd00613">
    <property type="entry name" value="GDC-P"/>
    <property type="match status" value="1"/>
</dbReference>